<sequence length="60" mass="6401">MDTEIDTDDKTSEILLAASNHDLETLRTLLRTGSANVQDADTGFTPLHAAIAACEPEEDG</sequence>
<comment type="caution">
    <text evidence="1">The sequence shown here is derived from an EMBL/GenBank/DDBJ whole genome shotgun (WGS) entry which is preliminary data.</text>
</comment>
<protein>
    <submittedName>
        <fullName evidence="1">Arginine N-methyltransferase 2</fullName>
        <ecNumber evidence="1">2.1.1.322</ecNumber>
    </submittedName>
</protein>
<dbReference type="Gene3D" id="1.25.40.20">
    <property type="entry name" value="Ankyrin repeat-containing domain"/>
    <property type="match status" value="1"/>
</dbReference>
<dbReference type="EMBL" id="JAVRRA010027832">
    <property type="protein sequence ID" value="KAK5051322.1"/>
    <property type="molecule type" value="Genomic_DNA"/>
</dbReference>
<accession>A0ABR0IY81</accession>
<dbReference type="InterPro" id="IPR036770">
    <property type="entry name" value="Ankyrin_rpt-contain_sf"/>
</dbReference>
<dbReference type="GO" id="GO:0019702">
    <property type="term" value="F:protein arginine N5-methyltransferase activity"/>
    <property type="evidence" value="ECO:0007669"/>
    <property type="project" value="UniProtKB-EC"/>
</dbReference>
<dbReference type="EC" id="2.1.1.322" evidence="1"/>
<keyword evidence="1" id="KW-0808">Transferase</keyword>
<reference evidence="1 2" key="1">
    <citation type="submission" date="2023-08" db="EMBL/GenBank/DDBJ databases">
        <title>Black Yeasts Isolated from many extreme environments.</title>
        <authorList>
            <person name="Coleine C."/>
            <person name="Stajich J.E."/>
            <person name="Selbmann L."/>
        </authorList>
    </citation>
    <scope>NUCLEOTIDE SEQUENCE [LARGE SCALE GENOMIC DNA]</scope>
    <source>
        <strain evidence="1 2">CCFEE 536</strain>
    </source>
</reference>
<dbReference type="Proteomes" id="UP001357485">
    <property type="component" value="Unassembled WGS sequence"/>
</dbReference>
<feature type="non-terminal residue" evidence="1">
    <location>
        <position position="60"/>
    </location>
</feature>
<keyword evidence="1" id="KW-0489">Methyltransferase</keyword>
<proteinExistence type="predicted"/>
<name>A0ABR0IY81_9PEZI</name>
<organism evidence="1 2">
    <name type="scientific">Cryomyces antarcticus</name>
    <dbReference type="NCBI Taxonomy" id="329879"/>
    <lineage>
        <taxon>Eukaryota</taxon>
        <taxon>Fungi</taxon>
        <taxon>Dikarya</taxon>
        <taxon>Ascomycota</taxon>
        <taxon>Pezizomycotina</taxon>
        <taxon>Dothideomycetes</taxon>
        <taxon>Dothideomycetes incertae sedis</taxon>
        <taxon>Cryomyces</taxon>
    </lineage>
</organism>
<keyword evidence="2" id="KW-1185">Reference proteome</keyword>
<dbReference type="SUPFAM" id="SSF48403">
    <property type="entry name" value="Ankyrin repeat"/>
    <property type="match status" value="1"/>
</dbReference>
<gene>
    <name evidence="1" type="primary">RMT2_2</name>
    <name evidence="1" type="ORF">LTR16_010860</name>
</gene>
<evidence type="ECO:0000313" key="2">
    <source>
        <dbReference type="Proteomes" id="UP001357485"/>
    </source>
</evidence>
<evidence type="ECO:0000313" key="1">
    <source>
        <dbReference type="EMBL" id="KAK5051322.1"/>
    </source>
</evidence>
<dbReference type="GO" id="GO:0032259">
    <property type="term" value="P:methylation"/>
    <property type="evidence" value="ECO:0007669"/>
    <property type="project" value="UniProtKB-KW"/>
</dbReference>